<dbReference type="AlphaFoldDB" id="A0A381TYP2"/>
<proteinExistence type="predicted"/>
<accession>A0A381TYP2</accession>
<protein>
    <submittedName>
        <fullName evidence="1">Uncharacterized protein</fullName>
    </submittedName>
</protein>
<gene>
    <name evidence="1" type="ORF">METZ01_LOCUS74000</name>
</gene>
<name>A0A381TYP2_9ZZZZ</name>
<organism evidence="1">
    <name type="scientific">marine metagenome</name>
    <dbReference type="NCBI Taxonomy" id="408172"/>
    <lineage>
        <taxon>unclassified sequences</taxon>
        <taxon>metagenomes</taxon>
        <taxon>ecological metagenomes</taxon>
    </lineage>
</organism>
<dbReference type="EMBL" id="UINC01005409">
    <property type="protein sequence ID" value="SVA21146.1"/>
    <property type="molecule type" value="Genomic_DNA"/>
</dbReference>
<evidence type="ECO:0000313" key="1">
    <source>
        <dbReference type="EMBL" id="SVA21146.1"/>
    </source>
</evidence>
<sequence>MIFRLKIRKNKDKNTETTFTYSQTIILA</sequence>
<reference evidence="1" key="1">
    <citation type="submission" date="2018-05" db="EMBL/GenBank/DDBJ databases">
        <authorList>
            <person name="Lanie J.A."/>
            <person name="Ng W.-L."/>
            <person name="Kazmierczak K.M."/>
            <person name="Andrzejewski T.M."/>
            <person name="Davidsen T.M."/>
            <person name="Wayne K.J."/>
            <person name="Tettelin H."/>
            <person name="Glass J.I."/>
            <person name="Rusch D."/>
            <person name="Podicherti R."/>
            <person name="Tsui H.-C.T."/>
            <person name="Winkler M.E."/>
        </authorList>
    </citation>
    <scope>NUCLEOTIDE SEQUENCE</scope>
</reference>